<organism evidence="5 6">
    <name type="scientific">Stentor coeruleus</name>
    <dbReference type="NCBI Taxonomy" id="5963"/>
    <lineage>
        <taxon>Eukaryota</taxon>
        <taxon>Sar</taxon>
        <taxon>Alveolata</taxon>
        <taxon>Ciliophora</taxon>
        <taxon>Postciliodesmatophora</taxon>
        <taxon>Heterotrichea</taxon>
        <taxon>Heterotrichida</taxon>
        <taxon>Stentoridae</taxon>
        <taxon>Stentor</taxon>
    </lineage>
</organism>
<dbReference type="Gene3D" id="3.30.60.90">
    <property type="match status" value="1"/>
</dbReference>
<keyword evidence="2" id="KW-0863">Zinc-finger</keyword>
<dbReference type="SUPFAM" id="SSF57850">
    <property type="entry name" value="RING/U-box"/>
    <property type="match status" value="1"/>
</dbReference>
<dbReference type="GO" id="GO:0008270">
    <property type="term" value="F:zinc ion binding"/>
    <property type="evidence" value="ECO:0007669"/>
    <property type="project" value="UniProtKB-KW"/>
</dbReference>
<dbReference type="Pfam" id="PF00569">
    <property type="entry name" value="ZZ"/>
    <property type="match status" value="1"/>
</dbReference>
<accession>A0A1R2CQZ3</accession>
<evidence type="ECO:0000256" key="2">
    <source>
        <dbReference type="ARBA" id="ARBA00022771"/>
    </source>
</evidence>
<dbReference type="EMBL" id="MPUH01000081">
    <property type="protein sequence ID" value="OMJ91419.1"/>
    <property type="molecule type" value="Genomic_DNA"/>
</dbReference>
<name>A0A1R2CQZ3_9CILI</name>
<evidence type="ECO:0000256" key="1">
    <source>
        <dbReference type="ARBA" id="ARBA00022723"/>
    </source>
</evidence>
<evidence type="ECO:0000313" key="5">
    <source>
        <dbReference type="EMBL" id="OMJ91419.1"/>
    </source>
</evidence>
<comment type="caution">
    <text evidence="5">The sequence shown here is derived from an EMBL/GenBank/DDBJ whole genome shotgun (WGS) entry which is preliminary data.</text>
</comment>
<dbReference type="InterPro" id="IPR043145">
    <property type="entry name" value="Znf_ZZ_sf"/>
</dbReference>
<evidence type="ECO:0000259" key="4">
    <source>
        <dbReference type="SMART" id="SM00291"/>
    </source>
</evidence>
<dbReference type="OrthoDB" id="312690at2759"/>
<dbReference type="AlphaFoldDB" id="A0A1R2CQZ3"/>
<sequence>MSNQSREEIIKLFEDCHDRKCHPTSYIIESEKLINSSDANRSYQKLHLKGPKEDFRRLDSLNLHDQNIQAIFKICLTADSPMPSLPVFSINSRYLKYLKFPQESSRIYLLMFINLVDPHSKSLLPSINALYRQYPSLKKKVKISIIAFDKDPEVISNIRNECSLENLSFYWAGNESNPPECLSLCGETSLPICFYIHCGLILSEFEPLTRIITQDLEDFIKNPQFFIGKNLNYLTGSIVSPEVFDINTKHIIKVYEEFARDHKGISGLEFRVKCQNIHSRDKNWTKIVGKISGELLKKYTEEFENMKNELMNYVFDLEIEVDFEETLEIKRGEKCGLCGKKLKSNRTQYLCLYCMPKHYHCEECEKTPRSGSGSAKLPHPHYVYKITKFSSKLDEIRVGPSQLKMNCIYDEDPENCIHLGITCDNSKSEDSCYGSVIGTRYKCAHCLDFDLCEACQSSYEAFTNPESTSLDDHNASHVVIVMHYP</sequence>
<dbReference type="Proteomes" id="UP000187209">
    <property type="component" value="Unassembled WGS sequence"/>
</dbReference>
<keyword evidence="6" id="KW-1185">Reference proteome</keyword>
<feature type="domain" description="ZZ-type" evidence="4">
    <location>
        <begin position="417"/>
        <end position="466"/>
    </location>
</feature>
<gene>
    <name evidence="5" type="ORF">SteCoe_5998</name>
</gene>
<proteinExistence type="predicted"/>
<evidence type="ECO:0000256" key="3">
    <source>
        <dbReference type="ARBA" id="ARBA00022833"/>
    </source>
</evidence>
<reference evidence="5 6" key="1">
    <citation type="submission" date="2016-11" db="EMBL/GenBank/DDBJ databases">
        <title>The macronuclear genome of Stentor coeruleus: a giant cell with tiny introns.</title>
        <authorList>
            <person name="Slabodnick M."/>
            <person name="Ruby J.G."/>
            <person name="Reiff S.B."/>
            <person name="Swart E.C."/>
            <person name="Gosai S."/>
            <person name="Prabakaran S."/>
            <person name="Witkowska E."/>
            <person name="Larue G.E."/>
            <person name="Fisher S."/>
            <person name="Freeman R.M."/>
            <person name="Gunawardena J."/>
            <person name="Chu W."/>
            <person name="Stover N.A."/>
            <person name="Gregory B.D."/>
            <person name="Nowacki M."/>
            <person name="Derisi J."/>
            <person name="Roy S.W."/>
            <person name="Marshall W.F."/>
            <person name="Sood P."/>
        </authorList>
    </citation>
    <scope>NUCLEOTIDE SEQUENCE [LARGE SCALE GENOMIC DNA]</scope>
    <source>
        <strain evidence="5">WM001</strain>
    </source>
</reference>
<dbReference type="SMART" id="SM00291">
    <property type="entry name" value="ZnF_ZZ"/>
    <property type="match status" value="1"/>
</dbReference>
<dbReference type="InterPro" id="IPR000433">
    <property type="entry name" value="Znf_ZZ"/>
</dbReference>
<keyword evidence="1" id="KW-0479">Metal-binding</keyword>
<protein>
    <recommendedName>
        <fullName evidence="4">ZZ-type domain-containing protein</fullName>
    </recommendedName>
</protein>
<keyword evidence="3" id="KW-0862">Zinc</keyword>
<evidence type="ECO:0000313" key="6">
    <source>
        <dbReference type="Proteomes" id="UP000187209"/>
    </source>
</evidence>